<sequence>MAQIRYEAAGGIVIQDGCMLLLDRPSRNEVRLPKGHIEPGESPAEAALRETREETGYGQLEIWDDLGCQQVEFDYRGNHYLRTEYYFLMGLAGPDRVPRPPDDQADFTPIWVPLEEAVARLTFDSEKAMAERAIAAYRRRQTNSSAA</sequence>
<dbReference type="OrthoDB" id="9816289at2"/>
<name>A0A540VF86_9CHLR</name>
<dbReference type="PROSITE" id="PS00893">
    <property type="entry name" value="NUDIX_BOX"/>
    <property type="match status" value="1"/>
</dbReference>
<dbReference type="InterPro" id="IPR000086">
    <property type="entry name" value="NUDIX_hydrolase_dom"/>
</dbReference>
<dbReference type="SUPFAM" id="SSF55811">
    <property type="entry name" value="Nudix"/>
    <property type="match status" value="1"/>
</dbReference>
<dbReference type="Pfam" id="PF00293">
    <property type="entry name" value="NUDIX"/>
    <property type="match status" value="1"/>
</dbReference>
<dbReference type="PROSITE" id="PS51462">
    <property type="entry name" value="NUDIX"/>
    <property type="match status" value="1"/>
</dbReference>
<proteinExistence type="predicted"/>
<dbReference type="CDD" id="cd03673">
    <property type="entry name" value="NUDIX_Ap6A_hydrolase"/>
    <property type="match status" value="1"/>
</dbReference>
<accession>A0A540VF86</accession>
<dbReference type="PANTHER" id="PTHR21340">
    <property type="entry name" value="DIADENOSINE 5,5-P1,P4-TETRAPHOSPHATE PYROPHOSPHOHYDROLASE MUTT"/>
    <property type="match status" value="1"/>
</dbReference>
<evidence type="ECO:0000259" key="2">
    <source>
        <dbReference type="PROSITE" id="PS51462"/>
    </source>
</evidence>
<keyword evidence="1" id="KW-0378">Hydrolase</keyword>
<dbReference type="AlphaFoldDB" id="A0A540VF86"/>
<dbReference type="InterPro" id="IPR015797">
    <property type="entry name" value="NUDIX_hydrolase-like_dom_sf"/>
</dbReference>
<dbReference type="InterPro" id="IPR020084">
    <property type="entry name" value="NUDIX_hydrolase_CS"/>
</dbReference>
<dbReference type="RefSeq" id="WP_141610480.1">
    <property type="nucleotide sequence ID" value="NZ_VIGC02000014.1"/>
</dbReference>
<evidence type="ECO:0000313" key="3">
    <source>
        <dbReference type="EMBL" id="TQE95424.1"/>
    </source>
</evidence>
<dbReference type="EMBL" id="VIGC01000014">
    <property type="protein sequence ID" value="TQE95424.1"/>
    <property type="molecule type" value="Genomic_DNA"/>
</dbReference>
<dbReference type="Gene3D" id="3.90.79.10">
    <property type="entry name" value="Nucleoside Triphosphate Pyrophosphohydrolase"/>
    <property type="match status" value="1"/>
</dbReference>
<dbReference type="GO" id="GO:0004081">
    <property type="term" value="F:bis(5'-nucleosyl)-tetraphosphatase (asymmetrical) activity"/>
    <property type="evidence" value="ECO:0007669"/>
    <property type="project" value="TreeGrafter"/>
</dbReference>
<dbReference type="InterPro" id="IPR051325">
    <property type="entry name" value="Nudix_hydrolase_domain"/>
</dbReference>
<organism evidence="3 4">
    <name type="scientific">Litorilinea aerophila</name>
    <dbReference type="NCBI Taxonomy" id="1204385"/>
    <lineage>
        <taxon>Bacteria</taxon>
        <taxon>Bacillati</taxon>
        <taxon>Chloroflexota</taxon>
        <taxon>Caldilineae</taxon>
        <taxon>Caldilineales</taxon>
        <taxon>Caldilineaceae</taxon>
        <taxon>Litorilinea</taxon>
    </lineage>
</organism>
<keyword evidence="4" id="KW-1185">Reference proteome</keyword>
<reference evidence="3 4" key="1">
    <citation type="submission" date="2019-06" db="EMBL/GenBank/DDBJ databases">
        <title>Genome sequence of Litorilinea aerophila BAA-2444.</title>
        <authorList>
            <person name="Maclea K.S."/>
            <person name="Maurais E.G."/>
            <person name="Iannazzi L.C."/>
        </authorList>
    </citation>
    <scope>NUCLEOTIDE SEQUENCE [LARGE SCALE GENOMIC DNA]</scope>
    <source>
        <strain evidence="3 4">ATCC BAA-2444</strain>
    </source>
</reference>
<feature type="domain" description="Nudix hydrolase" evidence="2">
    <location>
        <begin position="4"/>
        <end position="135"/>
    </location>
</feature>
<protein>
    <submittedName>
        <fullName evidence="3">NUDIX domain-containing protein</fullName>
    </submittedName>
</protein>
<comment type="caution">
    <text evidence="3">The sequence shown here is derived from an EMBL/GenBank/DDBJ whole genome shotgun (WGS) entry which is preliminary data.</text>
</comment>
<dbReference type="InParanoid" id="A0A540VF86"/>
<evidence type="ECO:0000256" key="1">
    <source>
        <dbReference type="ARBA" id="ARBA00022801"/>
    </source>
</evidence>
<gene>
    <name evidence="3" type="ORF">FKZ61_12550</name>
</gene>
<dbReference type="Proteomes" id="UP000317371">
    <property type="component" value="Unassembled WGS sequence"/>
</dbReference>
<evidence type="ECO:0000313" key="4">
    <source>
        <dbReference type="Proteomes" id="UP000317371"/>
    </source>
</evidence>
<dbReference type="GO" id="GO:0006754">
    <property type="term" value="P:ATP biosynthetic process"/>
    <property type="evidence" value="ECO:0007669"/>
    <property type="project" value="TreeGrafter"/>
</dbReference>
<dbReference type="PANTHER" id="PTHR21340:SF0">
    <property type="entry name" value="BIS(5'-NUCLEOSYL)-TETRAPHOSPHATASE [ASYMMETRICAL]"/>
    <property type="match status" value="1"/>
</dbReference>
<dbReference type="GO" id="GO:0006167">
    <property type="term" value="P:AMP biosynthetic process"/>
    <property type="evidence" value="ECO:0007669"/>
    <property type="project" value="TreeGrafter"/>
</dbReference>